<evidence type="ECO:0000256" key="5">
    <source>
        <dbReference type="SAM" id="Phobius"/>
    </source>
</evidence>
<dbReference type="HOGENOM" id="CLU_000445_107_27_4"/>
<comment type="subcellular location">
    <subcellularLocation>
        <location evidence="1">Membrane</location>
    </subcellularLocation>
</comment>
<dbReference type="PANTHER" id="PTHR32089">
    <property type="entry name" value="METHYL-ACCEPTING CHEMOTAXIS PROTEIN MCPB"/>
    <property type="match status" value="1"/>
</dbReference>
<feature type="domain" description="HAMP" evidence="7">
    <location>
        <begin position="211"/>
        <end position="263"/>
    </location>
</feature>
<dbReference type="GO" id="GO:0006935">
    <property type="term" value="P:chemotaxis"/>
    <property type="evidence" value="ECO:0007669"/>
    <property type="project" value="InterPro"/>
</dbReference>
<evidence type="ECO:0000259" key="6">
    <source>
        <dbReference type="PROSITE" id="PS50111"/>
    </source>
</evidence>
<dbReference type="RefSeq" id="WP_013292003.1">
    <property type="nucleotide sequence ID" value="NC_014394.1"/>
</dbReference>
<dbReference type="Pfam" id="PF00672">
    <property type="entry name" value="HAMP"/>
    <property type="match status" value="1"/>
</dbReference>
<evidence type="ECO:0000256" key="1">
    <source>
        <dbReference type="ARBA" id="ARBA00004370"/>
    </source>
</evidence>
<keyword evidence="5" id="KW-0472">Membrane</keyword>
<dbReference type="InterPro" id="IPR004090">
    <property type="entry name" value="Chemotax_Me-accpt_rcpt"/>
</dbReference>
<sequence length="563" mass="61554">MKIWWGKLSISSKLQLPIQLCLLVVMLLAQRMALDTYEKTILDGTKDKAVLSADGLLVALNMMMINGEIHDAGQRALYVQKMGAASAMLELRVIRGQSVQNQFGPGLPSEQPVDEMDRRVLRDGQLQSNLLEFEGKHALRVVIPFIAQNEFRGTKCLSCHNVPAGTVNGAASMTIDLNDDLVLMRRANYILWGLQVIVQIFLYLGIGWLIRRTLRPAQQIQLNLEKMSTGDFTGQILVSNNDEISAIAKSSRLLNDELGKLIGNIKLAANHLSGTAQRVAMVSNMTSEGIKSQREETTHASESVTQIAHSLNESVTGSRNAVSVAETIAEQAGEAKIIVSDAIITIHTLAEEVKAATEVIQALHKESDDIRGVTNIINDIANQTNLLALNAAIEAARAGEQGRGFAVVADEVRKLAQRTQDATREIEKKIETLLKGVESATSVMKSGTNRADDSVVQINKTNLSLEEIIQSITKIREVNMRIADSVENQSLIATNINDTIVNIRHVADQTAFSSKNTSAEIEKVAEAAVELNKLVEKFAVHETTQTFKDATNSKKTDSSDVLF</sequence>
<dbReference type="GO" id="GO:0004888">
    <property type="term" value="F:transmembrane signaling receptor activity"/>
    <property type="evidence" value="ECO:0007669"/>
    <property type="project" value="InterPro"/>
</dbReference>
<dbReference type="AlphaFoldDB" id="D9SHM7"/>
<dbReference type="SMART" id="SM00283">
    <property type="entry name" value="MA"/>
    <property type="match status" value="1"/>
</dbReference>
<dbReference type="Gene3D" id="3.30.450.290">
    <property type="match status" value="1"/>
</dbReference>
<dbReference type="FunFam" id="1.10.287.950:FF:000001">
    <property type="entry name" value="Methyl-accepting chemotaxis sensory transducer"/>
    <property type="match status" value="1"/>
</dbReference>
<dbReference type="GO" id="GO:0016020">
    <property type="term" value="C:membrane"/>
    <property type="evidence" value="ECO:0007669"/>
    <property type="project" value="UniProtKB-SubCell"/>
</dbReference>
<protein>
    <submittedName>
        <fullName evidence="8">Methyl-accepting chemotaxis sensory transducer</fullName>
    </submittedName>
</protein>
<reference evidence="8 9" key="1">
    <citation type="submission" date="2010-08" db="EMBL/GenBank/DDBJ databases">
        <title>Complete sequence of Gallionella capsiferriformans ES-2.</title>
        <authorList>
            <consortium name="US DOE Joint Genome Institute"/>
            <person name="Lucas S."/>
            <person name="Copeland A."/>
            <person name="Lapidus A."/>
            <person name="Cheng J.-F."/>
            <person name="Bruce D."/>
            <person name="Goodwin L."/>
            <person name="Pitluck S."/>
            <person name="Chertkov O."/>
            <person name="Davenport K.W."/>
            <person name="Detter J.C."/>
            <person name="Han C."/>
            <person name="Tapia R."/>
            <person name="Land M."/>
            <person name="Hauser L."/>
            <person name="Chang Y.-J."/>
            <person name="Jeffries C."/>
            <person name="Kyrpides N."/>
            <person name="Ivanova N."/>
            <person name="Mikhailova N."/>
            <person name="Shelobolina E.S."/>
            <person name="Picardal F."/>
            <person name="Roden E."/>
            <person name="Emerson D."/>
            <person name="Woyke T."/>
        </authorList>
    </citation>
    <scope>NUCLEOTIDE SEQUENCE [LARGE SCALE GENOMIC DNA]</scope>
    <source>
        <strain evidence="8 9">ES-2</strain>
    </source>
</reference>
<accession>D9SHM7</accession>
<evidence type="ECO:0000256" key="3">
    <source>
        <dbReference type="ARBA" id="ARBA00029447"/>
    </source>
</evidence>
<evidence type="ECO:0000313" key="9">
    <source>
        <dbReference type="Proteomes" id="UP000001235"/>
    </source>
</evidence>
<gene>
    <name evidence="8" type="ordered locus">Galf_0015</name>
</gene>
<dbReference type="PROSITE" id="PS50111">
    <property type="entry name" value="CHEMOTAXIS_TRANSDUC_2"/>
    <property type="match status" value="1"/>
</dbReference>
<dbReference type="PROSITE" id="PS50885">
    <property type="entry name" value="HAMP"/>
    <property type="match status" value="1"/>
</dbReference>
<dbReference type="SUPFAM" id="SSF58104">
    <property type="entry name" value="Methyl-accepting chemotaxis protein (MCP) signaling domain"/>
    <property type="match status" value="1"/>
</dbReference>
<dbReference type="eggNOG" id="COG0840">
    <property type="taxonomic scope" value="Bacteria"/>
</dbReference>
<dbReference type="Gene3D" id="1.10.287.950">
    <property type="entry name" value="Methyl-accepting chemotaxis protein"/>
    <property type="match status" value="1"/>
</dbReference>
<dbReference type="GO" id="GO:0007165">
    <property type="term" value="P:signal transduction"/>
    <property type="evidence" value="ECO:0007669"/>
    <property type="project" value="UniProtKB-KW"/>
</dbReference>
<dbReference type="STRING" id="395494.Galf_0015"/>
<keyword evidence="5" id="KW-1133">Transmembrane helix</keyword>
<evidence type="ECO:0000256" key="4">
    <source>
        <dbReference type="PROSITE-ProRule" id="PRU00284"/>
    </source>
</evidence>
<organism evidence="8 9">
    <name type="scientific">Gallionella capsiferriformans (strain ES-2)</name>
    <name type="common">Gallionella ferruginea capsiferriformans (strain ES-2)</name>
    <dbReference type="NCBI Taxonomy" id="395494"/>
    <lineage>
        <taxon>Bacteria</taxon>
        <taxon>Pseudomonadati</taxon>
        <taxon>Pseudomonadota</taxon>
        <taxon>Betaproteobacteria</taxon>
        <taxon>Nitrosomonadales</taxon>
        <taxon>Gallionellaceae</taxon>
        <taxon>Gallionella</taxon>
    </lineage>
</organism>
<dbReference type="KEGG" id="gca:Galf_0015"/>
<proteinExistence type="inferred from homology"/>
<name>D9SHM7_GALCS</name>
<dbReference type="PRINTS" id="PR00260">
    <property type="entry name" value="CHEMTRNSDUCR"/>
</dbReference>
<keyword evidence="9" id="KW-1185">Reference proteome</keyword>
<keyword evidence="5" id="KW-0812">Transmembrane</keyword>
<dbReference type="InterPro" id="IPR003660">
    <property type="entry name" value="HAMP_dom"/>
</dbReference>
<dbReference type="Proteomes" id="UP000001235">
    <property type="component" value="Chromosome"/>
</dbReference>
<keyword evidence="2 4" id="KW-0807">Transducer</keyword>
<evidence type="ECO:0000313" key="8">
    <source>
        <dbReference type="EMBL" id="ADL54060.1"/>
    </source>
</evidence>
<feature type="domain" description="Methyl-accepting transducer" evidence="6">
    <location>
        <begin position="268"/>
        <end position="504"/>
    </location>
</feature>
<comment type="similarity">
    <text evidence="3">Belongs to the methyl-accepting chemotaxis (MCP) protein family.</text>
</comment>
<feature type="transmembrane region" description="Helical" evidence="5">
    <location>
        <begin position="189"/>
        <end position="210"/>
    </location>
</feature>
<dbReference type="EMBL" id="CP002159">
    <property type="protein sequence ID" value="ADL54060.1"/>
    <property type="molecule type" value="Genomic_DNA"/>
</dbReference>
<dbReference type="InterPro" id="IPR004089">
    <property type="entry name" value="MCPsignal_dom"/>
</dbReference>
<dbReference type="CDD" id="cd11386">
    <property type="entry name" value="MCP_signal"/>
    <property type="match status" value="1"/>
</dbReference>
<dbReference type="Pfam" id="PF00015">
    <property type="entry name" value="MCPsignal"/>
    <property type="match status" value="1"/>
</dbReference>
<dbReference type="PANTHER" id="PTHR32089:SF112">
    <property type="entry name" value="LYSOZYME-LIKE PROTEIN-RELATED"/>
    <property type="match status" value="1"/>
</dbReference>
<evidence type="ECO:0000259" key="7">
    <source>
        <dbReference type="PROSITE" id="PS50885"/>
    </source>
</evidence>
<evidence type="ECO:0000256" key="2">
    <source>
        <dbReference type="ARBA" id="ARBA00023224"/>
    </source>
</evidence>